<keyword evidence="2" id="KW-0472">Membrane</keyword>
<feature type="region of interest" description="Disordered" evidence="1">
    <location>
        <begin position="64"/>
        <end position="131"/>
    </location>
</feature>
<name>A0AAJ7TQL5_PETMA</name>
<keyword evidence="2" id="KW-1133">Transmembrane helix</keyword>
<dbReference type="GeneID" id="116949265"/>
<evidence type="ECO:0000313" key="3">
    <source>
        <dbReference type="Proteomes" id="UP001318040"/>
    </source>
</evidence>
<feature type="region of interest" description="Disordered" evidence="1">
    <location>
        <begin position="1"/>
        <end position="42"/>
    </location>
</feature>
<reference evidence="4" key="1">
    <citation type="submission" date="2025-08" db="UniProtKB">
        <authorList>
            <consortium name="RefSeq"/>
        </authorList>
    </citation>
    <scope>IDENTIFICATION</scope>
    <source>
        <tissue evidence="4">Sperm</tissue>
    </source>
</reference>
<evidence type="ECO:0000256" key="2">
    <source>
        <dbReference type="SAM" id="Phobius"/>
    </source>
</evidence>
<accession>A0AAJ7TQL5</accession>
<evidence type="ECO:0000256" key="1">
    <source>
        <dbReference type="SAM" id="MobiDB-lite"/>
    </source>
</evidence>
<evidence type="ECO:0000313" key="4">
    <source>
        <dbReference type="RefSeq" id="XP_032822252.1"/>
    </source>
</evidence>
<keyword evidence="2" id="KW-0812">Transmembrane</keyword>
<protein>
    <submittedName>
        <fullName evidence="4">Uncharacterized protein LOC116949265</fullName>
    </submittedName>
</protein>
<dbReference type="Proteomes" id="UP001318040">
    <property type="component" value="Chromosome 36"/>
</dbReference>
<gene>
    <name evidence="4" type="primary">LOC116949265</name>
</gene>
<proteinExistence type="predicted"/>
<dbReference type="AlphaFoldDB" id="A0AAJ7TQL5"/>
<feature type="transmembrane region" description="Helical" evidence="2">
    <location>
        <begin position="255"/>
        <end position="276"/>
    </location>
</feature>
<dbReference type="KEGG" id="pmrn:116949265"/>
<keyword evidence="3" id="KW-1185">Reference proteome</keyword>
<feature type="compositionally biased region" description="Gly residues" evidence="1">
    <location>
        <begin position="99"/>
        <end position="109"/>
    </location>
</feature>
<dbReference type="RefSeq" id="XP_032822252.1">
    <property type="nucleotide sequence ID" value="XM_032966361.1"/>
</dbReference>
<sequence>MLKSPCLVIRESRRTESPVSPTSPGAVTRGGGGGTPSKRDPELFRRRGLNLQLLQLQQLQQLQQTSVRTGARGCGTPSRLHRSSPRNAAATRDQLRGSARGGDGGGGGVCANEDWDGGDDGDGGGDGGDGDAPVRLTLARLVRRVERVVREVSAVRCAVATMERVAGDRQLGPRAGPRTAPEAGLLRRDTEVTRRIREAHERAQEALLELSETQARVSEGRQLLESRLGEKERLSEQLRLAHDSLHDVNAQGGQGAWLIVISIFTLLVSMLLASMWPRIVRGGGVY</sequence>
<feature type="compositionally biased region" description="Acidic residues" evidence="1">
    <location>
        <begin position="113"/>
        <end position="123"/>
    </location>
</feature>
<organism evidence="3 4">
    <name type="scientific">Petromyzon marinus</name>
    <name type="common">Sea lamprey</name>
    <dbReference type="NCBI Taxonomy" id="7757"/>
    <lineage>
        <taxon>Eukaryota</taxon>
        <taxon>Metazoa</taxon>
        <taxon>Chordata</taxon>
        <taxon>Craniata</taxon>
        <taxon>Vertebrata</taxon>
        <taxon>Cyclostomata</taxon>
        <taxon>Hyperoartia</taxon>
        <taxon>Petromyzontiformes</taxon>
        <taxon>Petromyzontidae</taxon>
        <taxon>Petromyzon</taxon>
    </lineage>
</organism>